<dbReference type="EMBL" id="FUZU01000001">
    <property type="protein sequence ID" value="SKC38284.1"/>
    <property type="molecule type" value="Genomic_DNA"/>
</dbReference>
<dbReference type="OrthoDB" id="1201186at2"/>
<accession>A0A1T5IGJ4</accession>
<dbReference type="STRING" id="688867.SAMN05660236_0006"/>
<protein>
    <recommendedName>
        <fullName evidence="3">Rieske domain-containing protein</fullName>
    </recommendedName>
</protein>
<dbReference type="InterPro" id="IPR036922">
    <property type="entry name" value="Rieske_2Fe-2S_sf"/>
</dbReference>
<dbReference type="RefSeq" id="WP_079684667.1">
    <property type="nucleotide sequence ID" value="NZ_FUZU01000001.1"/>
</dbReference>
<dbReference type="GO" id="GO:0051537">
    <property type="term" value="F:2 iron, 2 sulfur cluster binding"/>
    <property type="evidence" value="ECO:0007669"/>
    <property type="project" value="InterPro"/>
</dbReference>
<dbReference type="Proteomes" id="UP000190961">
    <property type="component" value="Unassembled WGS sequence"/>
</dbReference>
<organism evidence="1 2">
    <name type="scientific">Ohtaekwangia koreensis</name>
    <dbReference type="NCBI Taxonomy" id="688867"/>
    <lineage>
        <taxon>Bacteria</taxon>
        <taxon>Pseudomonadati</taxon>
        <taxon>Bacteroidota</taxon>
        <taxon>Cytophagia</taxon>
        <taxon>Cytophagales</taxon>
        <taxon>Fulvivirgaceae</taxon>
        <taxon>Ohtaekwangia</taxon>
    </lineage>
</organism>
<reference evidence="1 2" key="1">
    <citation type="submission" date="2017-02" db="EMBL/GenBank/DDBJ databases">
        <authorList>
            <person name="Peterson S.W."/>
        </authorList>
    </citation>
    <scope>NUCLEOTIDE SEQUENCE [LARGE SCALE GENOMIC DNA]</scope>
    <source>
        <strain evidence="1 2">DSM 25262</strain>
    </source>
</reference>
<dbReference type="Gene3D" id="2.102.10.10">
    <property type="entry name" value="Rieske [2Fe-2S] iron-sulphur domain"/>
    <property type="match status" value="1"/>
</dbReference>
<keyword evidence="2" id="KW-1185">Reference proteome</keyword>
<gene>
    <name evidence="1" type="ORF">SAMN05660236_0006</name>
</gene>
<proteinExistence type="predicted"/>
<dbReference type="AlphaFoldDB" id="A0A1T5IGJ4"/>
<name>A0A1T5IGJ4_9BACT</name>
<evidence type="ECO:0000313" key="2">
    <source>
        <dbReference type="Proteomes" id="UP000190961"/>
    </source>
</evidence>
<evidence type="ECO:0008006" key="3">
    <source>
        <dbReference type="Google" id="ProtNLM"/>
    </source>
</evidence>
<evidence type="ECO:0000313" key="1">
    <source>
        <dbReference type="EMBL" id="SKC38284.1"/>
    </source>
</evidence>
<sequence length="139" mass="15644">MYWRIIFFFVFLGCSSDLSDDAIPFVSFQDIVINLNLPEYNTLRTTGHQYINNGGVKGIILHRVNTNLYYAFERNCSYQPNNACSTVEIHSSSLYMTDPCCGSNFAFDGSVTGGVAWRPLRKYETSLNGSELTITDVVL</sequence>